<keyword evidence="2" id="KW-1185">Reference proteome</keyword>
<dbReference type="HOGENOM" id="CLU_2286617_0_0_9"/>
<name>C0EC64_9FIRM</name>
<proteinExistence type="predicted"/>
<comment type="caution">
    <text evidence="1">The sequence shown here is derived from an EMBL/GenBank/DDBJ whole genome shotgun (WGS) entry which is preliminary data.</text>
</comment>
<sequence length="101" mass="12041">MEIMQNRYRIQDEVIHMAGTKETNYEILRVHLQKGRKEVITAHAEEFGYRNVNEFVKTAIVQLMERDLEKGLKPSPVVPILNEDEEERERRWIEQAMIESD</sequence>
<reference evidence="1 2" key="1">
    <citation type="submission" date="2009-01" db="EMBL/GenBank/DDBJ databases">
        <authorList>
            <person name="Fulton L."/>
            <person name="Clifton S."/>
            <person name="Fulton B."/>
            <person name="Xu J."/>
            <person name="Minx P."/>
            <person name="Pepin K.H."/>
            <person name="Johnson M."/>
            <person name="Bhonagiri V."/>
            <person name="Nash W.E."/>
            <person name="Mardis E.R."/>
            <person name="Wilson R.K."/>
        </authorList>
    </citation>
    <scope>NUCLEOTIDE SEQUENCE [LARGE SCALE GENOMIC DNA]</scope>
    <source>
        <strain evidence="1 2">DSM 5476</strain>
    </source>
</reference>
<dbReference type="STRING" id="537013.CLOSTMETH_01433"/>
<gene>
    <name evidence="1" type="ORF">CLOSTMETH_01433</name>
</gene>
<dbReference type="AlphaFoldDB" id="C0EC64"/>
<accession>C0EC64</accession>
<dbReference type="EMBL" id="ACEC01000046">
    <property type="protein sequence ID" value="EEG30954.1"/>
    <property type="molecule type" value="Genomic_DNA"/>
</dbReference>
<dbReference type="Proteomes" id="UP000003340">
    <property type="component" value="Unassembled WGS sequence"/>
</dbReference>
<evidence type="ECO:0000313" key="2">
    <source>
        <dbReference type="Proteomes" id="UP000003340"/>
    </source>
</evidence>
<reference evidence="1 2" key="2">
    <citation type="submission" date="2009-02" db="EMBL/GenBank/DDBJ databases">
        <title>Draft genome sequence of Clostridium methylpentosum (DSM 5476).</title>
        <authorList>
            <person name="Sudarsanam P."/>
            <person name="Ley R."/>
            <person name="Guruge J."/>
            <person name="Turnbaugh P.J."/>
            <person name="Mahowald M."/>
            <person name="Liep D."/>
            <person name="Gordon J."/>
        </authorList>
    </citation>
    <scope>NUCLEOTIDE SEQUENCE [LARGE SCALE GENOMIC DNA]</scope>
    <source>
        <strain evidence="1 2">DSM 5476</strain>
    </source>
</reference>
<evidence type="ECO:0000313" key="1">
    <source>
        <dbReference type="EMBL" id="EEG30954.1"/>
    </source>
</evidence>
<protein>
    <submittedName>
        <fullName evidence="1">Uncharacterized protein</fullName>
    </submittedName>
</protein>
<organism evidence="1 2">
    <name type="scientific">[Clostridium] methylpentosum DSM 5476</name>
    <dbReference type="NCBI Taxonomy" id="537013"/>
    <lineage>
        <taxon>Bacteria</taxon>
        <taxon>Bacillati</taxon>
        <taxon>Bacillota</taxon>
        <taxon>Clostridia</taxon>
        <taxon>Eubacteriales</taxon>
        <taxon>Oscillospiraceae</taxon>
        <taxon>Oscillospiraceae incertae sedis</taxon>
    </lineage>
</organism>